<organism evidence="1 2">
    <name type="scientific">Araneus ventricosus</name>
    <name type="common">Orbweaver spider</name>
    <name type="synonym">Epeira ventricosa</name>
    <dbReference type="NCBI Taxonomy" id="182803"/>
    <lineage>
        <taxon>Eukaryota</taxon>
        <taxon>Metazoa</taxon>
        <taxon>Ecdysozoa</taxon>
        <taxon>Arthropoda</taxon>
        <taxon>Chelicerata</taxon>
        <taxon>Arachnida</taxon>
        <taxon>Araneae</taxon>
        <taxon>Araneomorphae</taxon>
        <taxon>Entelegynae</taxon>
        <taxon>Araneoidea</taxon>
        <taxon>Araneidae</taxon>
        <taxon>Araneus</taxon>
    </lineage>
</organism>
<dbReference type="EMBL" id="BGPR01181141">
    <property type="protein sequence ID" value="GBM63005.1"/>
    <property type="molecule type" value="Genomic_DNA"/>
</dbReference>
<comment type="caution">
    <text evidence="1">The sequence shown here is derived from an EMBL/GenBank/DDBJ whole genome shotgun (WGS) entry which is preliminary data.</text>
</comment>
<evidence type="ECO:0008006" key="3">
    <source>
        <dbReference type="Google" id="ProtNLM"/>
    </source>
</evidence>
<dbReference type="AlphaFoldDB" id="A0A4Y2HCH7"/>
<gene>
    <name evidence="1" type="ORF">AVEN_102321_1</name>
</gene>
<evidence type="ECO:0000313" key="2">
    <source>
        <dbReference type="Proteomes" id="UP000499080"/>
    </source>
</evidence>
<evidence type="ECO:0000313" key="1">
    <source>
        <dbReference type="EMBL" id="GBM63005.1"/>
    </source>
</evidence>
<name>A0A4Y2HCH7_ARAVE</name>
<accession>A0A4Y2HCH7</accession>
<feature type="non-terminal residue" evidence="1">
    <location>
        <position position="1"/>
    </location>
</feature>
<protein>
    <recommendedName>
        <fullName evidence="3">Peptidase A9 domain-containing protein</fullName>
    </recommendedName>
</protein>
<reference evidence="1 2" key="1">
    <citation type="journal article" date="2019" name="Sci. Rep.">
        <title>Orb-weaving spider Araneus ventricosus genome elucidates the spidroin gene catalogue.</title>
        <authorList>
            <person name="Kono N."/>
            <person name="Nakamura H."/>
            <person name="Ohtoshi R."/>
            <person name="Moran D.A.P."/>
            <person name="Shinohara A."/>
            <person name="Yoshida Y."/>
            <person name="Fujiwara M."/>
            <person name="Mori M."/>
            <person name="Tomita M."/>
            <person name="Arakawa K."/>
        </authorList>
    </citation>
    <scope>NUCLEOTIDE SEQUENCE [LARGE SCALE GENOMIC DNA]</scope>
</reference>
<keyword evidence="2" id="KW-1185">Reference proteome</keyword>
<sequence>DKGDVIATCELVVDIVARPQEFSEAQHLPLSLENFEGLDKKQRSALRELLQEFQNFFSTSDSNLDCCNMTQHRINTVNDSPIKQYPRRLPLAKKEEAERLVKEI</sequence>
<dbReference type="Proteomes" id="UP000499080">
    <property type="component" value="Unassembled WGS sequence"/>
</dbReference>
<proteinExistence type="predicted"/>